<name>A0A9X1F9C9_9FLAO</name>
<evidence type="ECO:0000256" key="2">
    <source>
        <dbReference type="ARBA" id="ARBA00012438"/>
    </source>
</evidence>
<dbReference type="InterPro" id="IPR019734">
    <property type="entry name" value="TPR_rpt"/>
</dbReference>
<evidence type="ECO:0000256" key="1">
    <source>
        <dbReference type="ARBA" id="ARBA00000085"/>
    </source>
</evidence>
<dbReference type="EC" id="2.7.13.3" evidence="2"/>
<evidence type="ECO:0000313" key="11">
    <source>
        <dbReference type="Proteomes" id="UP001138894"/>
    </source>
</evidence>
<evidence type="ECO:0000313" key="10">
    <source>
        <dbReference type="EMBL" id="MBV7269727.1"/>
    </source>
</evidence>
<evidence type="ECO:0000259" key="9">
    <source>
        <dbReference type="Pfam" id="PF07568"/>
    </source>
</evidence>
<dbReference type="RefSeq" id="WP_218546539.1">
    <property type="nucleotide sequence ID" value="NZ_JAGSPD010000008.1"/>
</dbReference>
<dbReference type="GO" id="GO:0004673">
    <property type="term" value="F:protein histidine kinase activity"/>
    <property type="evidence" value="ECO:0007669"/>
    <property type="project" value="UniProtKB-EC"/>
</dbReference>
<proteinExistence type="predicted"/>
<keyword evidence="4" id="KW-0808">Transferase</keyword>
<dbReference type="InterPro" id="IPR011495">
    <property type="entry name" value="Sig_transdc_His_kin_sub2_dim/P"/>
</dbReference>
<keyword evidence="6" id="KW-0418">Kinase</keyword>
<evidence type="ECO:0000256" key="8">
    <source>
        <dbReference type="SAM" id="Phobius"/>
    </source>
</evidence>
<evidence type="ECO:0000256" key="5">
    <source>
        <dbReference type="ARBA" id="ARBA00022741"/>
    </source>
</evidence>
<keyword evidence="3" id="KW-0597">Phosphoprotein</keyword>
<dbReference type="GO" id="GO:0005524">
    <property type="term" value="F:ATP binding"/>
    <property type="evidence" value="ECO:0007669"/>
    <property type="project" value="UniProtKB-KW"/>
</dbReference>
<sequence length="494" mass="57385">MILIRFFFIIVITSGLVFSQEPSNAYIDSVIVNSENYKNINKLFRKISQLSSDKAIAKFEYIDATYKKNDTLKLNLYSHYSSVLLRYGKNNKALELNSKGLQLAKKYKSPHFLFEYYQMRANIYDDKAIIDSTMVYINKAEAIVNANKDELGAKMTRIYQQRAILEQKLGNAEKEDQYIEKIADVVAAYPEHNMAFDLAMVVYHFKTRKDYVKHAYYSQKLKAYYLKRDGIATPKSHESITSMLKMDNTNKQIKELKSILNSNDSLNYAFLSPQTANILGAKLYDIGNYKDAIYYINKSLKYNTNGLSPYSKVMSYDNLYRIYYDTKDFEKAIDVLNKKIDIQNTIRQKETLDKITVLEVEFESKKKSSEIKLLKAENRNKKQQKQLYLILALCGLIVASMFAFFALKNRKQKRILAKQKRELEITVEQKNVLFKEIHHRVKNSLQMVSSLLFLQGQNIIDKQAKSALKNAQNRVRSLGLIHQKLYGKNHIDGV</sequence>
<keyword evidence="8" id="KW-0812">Transmembrane</keyword>
<dbReference type="PANTHER" id="PTHR41523">
    <property type="entry name" value="TWO-COMPONENT SYSTEM SENSOR PROTEIN"/>
    <property type="match status" value="1"/>
</dbReference>
<comment type="caution">
    <text evidence="10">The sequence shown here is derived from an EMBL/GenBank/DDBJ whole genome shotgun (WGS) entry which is preliminary data.</text>
</comment>
<accession>A0A9X1F9C9</accession>
<keyword evidence="11" id="KW-1185">Reference proteome</keyword>
<evidence type="ECO:0000256" key="7">
    <source>
        <dbReference type="ARBA" id="ARBA00022840"/>
    </source>
</evidence>
<dbReference type="Pfam" id="PF07568">
    <property type="entry name" value="HisKA_2"/>
    <property type="match status" value="1"/>
</dbReference>
<evidence type="ECO:0000256" key="4">
    <source>
        <dbReference type="ARBA" id="ARBA00022679"/>
    </source>
</evidence>
<comment type="catalytic activity">
    <reaction evidence="1">
        <text>ATP + protein L-histidine = ADP + protein N-phospho-L-histidine.</text>
        <dbReference type="EC" id="2.7.13.3"/>
    </reaction>
</comment>
<evidence type="ECO:0000256" key="3">
    <source>
        <dbReference type="ARBA" id="ARBA00022553"/>
    </source>
</evidence>
<keyword evidence="8" id="KW-1133">Transmembrane helix</keyword>
<reference evidence="10" key="1">
    <citation type="submission" date="2021-04" db="EMBL/GenBank/DDBJ databases">
        <authorList>
            <person name="Pira H."/>
            <person name="Risdian C."/>
            <person name="Wink J."/>
        </authorList>
    </citation>
    <scope>NUCLEOTIDE SEQUENCE</scope>
    <source>
        <strain evidence="10">WHY3</strain>
    </source>
</reference>
<dbReference type="Proteomes" id="UP001138894">
    <property type="component" value="Unassembled WGS sequence"/>
</dbReference>
<dbReference type="EMBL" id="JAGSPD010000008">
    <property type="protein sequence ID" value="MBV7269727.1"/>
    <property type="molecule type" value="Genomic_DNA"/>
</dbReference>
<keyword evidence="5" id="KW-0547">Nucleotide-binding</keyword>
<dbReference type="SMART" id="SM00028">
    <property type="entry name" value="TPR"/>
    <property type="match status" value="3"/>
</dbReference>
<evidence type="ECO:0000256" key="6">
    <source>
        <dbReference type="ARBA" id="ARBA00022777"/>
    </source>
</evidence>
<feature type="transmembrane region" description="Helical" evidence="8">
    <location>
        <begin position="387"/>
        <end position="407"/>
    </location>
</feature>
<protein>
    <recommendedName>
        <fullName evidence="2">histidine kinase</fullName>
        <ecNumber evidence="2">2.7.13.3</ecNumber>
    </recommendedName>
</protein>
<keyword evidence="8" id="KW-0472">Membrane</keyword>
<dbReference type="PANTHER" id="PTHR41523:SF8">
    <property type="entry name" value="ETHYLENE RESPONSE SENSOR PROTEIN"/>
    <property type="match status" value="1"/>
</dbReference>
<keyword evidence="7" id="KW-0067">ATP-binding</keyword>
<feature type="domain" description="Signal transduction histidine kinase subgroup 2 dimerisation and phosphoacceptor" evidence="9">
    <location>
        <begin position="436"/>
        <end position="492"/>
    </location>
</feature>
<gene>
    <name evidence="10" type="ORF">KCG49_11070</name>
</gene>
<dbReference type="AlphaFoldDB" id="A0A9X1F9C9"/>
<organism evidence="10 11">
    <name type="scientific">Winogradskyella luteola</name>
    <dbReference type="NCBI Taxonomy" id="2828330"/>
    <lineage>
        <taxon>Bacteria</taxon>
        <taxon>Pseudomonadati</taxon>
        <taxon>Bacteroidota</taxon>
        <taxon>Flavobacteriia</taxon>
        <taxon>Flavobacteriales</taxon>
        <taxon>Flavobacteriaceae</taxon>
        <taxon>Winogradskyella</taxon>
    </lineage>
</organism>